<keyword evidence="2" id="KW-1185">Reference proteome</keyword>
<dbReference type="AlphaFoldDB" id="A0A6A6PEK8"/>
<name>A0A6A6PEK8_9PEZI</name>
<dbReference type="EMBL" id="MU001670">
    <property type="protein sequence ID" value="KAF2462445.1"/>
    <property type="molecule type" value="Genomic_DNA"/>
</dbReference>
<organism evidence="1 2">
    <name type="scientific">Lineolata rhizophorae</name>
    <dbReference type="NCBI Taxonomy" id="578093"/>
    <lineage>
        <taxon>Eukaryota</taxon>
        <taxon>Fungi</taxon>
        <taxon>Dikarya</taxon>
        <taxon>Ascomycota</taxon>
        <taxon>Pezizomycotina</taxon>
        <taxon>Dothideomycetes</taxon>
        <taxon>Dothideomycetes incertae sedis</taxon>
        <taxon>Lineolatales</taxon>
        <taxon>Lineolataceae</taxon>
        <taxon>Lineolata</taxon>
    </lineage>
</organism>
<accession>A0A6A6PEK8</accession>
<gene>
    <name evidence="1" type="ORF">BDY21DRAFT_360368</name>
</gene>
<sequence>MRSGVERALREWELGDIAYKYHSIVEKNWALGPLNRFKSLTGKIIESAEDEITSGPTSIVFALLIILTSCNIEENDLENMQQLVFGPSAVTHPVPPAQRLAHTYAFIVHAAIDIRIGLEDKDLMHPRYIRLMEELVRTPADIREGGKARLAIIFSNLVGEINLRGTCDFALGLYRVINMNGDTSAISTAYGATKVELRAIEYAAGTADESEGQGGRRASW</sequence>
<dbReference type="Proteomes" id="UP000799766">
    <property type="component" value="Unassembled WGS sequence"/>
</dbReference>
<dbReference type="SUPFAM" id="SSF101478">
    <property type="entry name" value="ADP-ribosylglycohydrolase"/>
    <property type="match status" value="1"/>
</dbReference>
<protein>
    <submittedName>
        <fullName evidence="1">Uncharacterized protein</fullName>
    </submittedName>
</protein>
<evidence type="ECO:0000313" key="2">
    <source>
        <dbReference type="Proteomes" id="UP000799766"/>
    </source>
</evidence>
<proteinExistence type="predicted"/>
<reference evidence="1" key="1">
    <citation type="journal article" date="2020" name="Stud. Mycol.">
        <title>101 Dothideomycetes genomes: a test case for predicting lifestyles and emergence of pathogens.</title>
        <authorList>
            <person name="Haridas S."/>
            <person name="Albert R."/>
            <person name="Binder M."/>
            <person name="Bloem J."/>
            <person name="Labutti K."/>
            <person name="Salamov A."/>
            <person name="Andreopoulos B."/>
            <person name="Baker S."/>
            <person name="Barry K."/>
            <person name="Bills G."/>
            <person name="Bluhm B."/>
            <person name="Cannon C."/>
            <person name="Castanera R."/>
            <person name="Culley D."/>
            <person name="Daum C."/>
            <person name="Ezra D."/>
            <person name="Gonzalez J."/>
            <person name="Henrissat B."/>
            <person name="Kuo A."/>
            <person name="Liang C."/>
            <person name="Lipzen A."/>
            <person name="Lutzoni F."/>
            <person name="Magnuson J."/>
            <person name="Mondo S."/>
            <person name="Nolan M."/>
            <person name="Ohm R."/>
            <person name="Pangilinan J."/>
            <person name="Park H.-J."/>
            <person name="Ramirez L."/>
            <person name="Alfaro M."/>
            <person name="Sun H."/>
            <person name="Tritt A."/>
            <person name="Yoshinaga Y."/>
            <person name="Zwiers L.-H."/>
            <person name="Turgeon B."/>
            <person name="Goodwin S."/>
            <person name="Spatafora J."/>
            <person name="Crous P."/>
            <person name="Grigoriev I."/>
        </authorList>
    </citation>
    <scope>NUCLEOTIDE SEQUENCE</scope>
    <source>
        <strain evidence="1">ATCC 16933</strain>
    </source>
</reference>
<dbReference type="InterPro" id="IPR036705">
    <property type="entry name" value="Ribosyl_crysJ1_sf"/>
</dbReference>
<evidence type="ECO:0000313" key="1">
    <source>
        <dbReference type="EMBL" id="KAF2462445.1"/>
    </source>
</evidence>